<dbReference type="RefSeq" id="WP_114790500.1">
    <property type="nucleotide sequence ID" value="NZ_CP139960.1"/>
</dbReference>
<keyword evidence="3" id="KW-1185">Reference proteome</keyword>
<gene>
    <name evidence="2" type="ORF">U0035_13320</name>
</gene>
<protein>
    <submittedName>
        <fullName evidence="2">DUF5694 domain-containing protein</fullName>
    </submittedName>
</protein>
<dbReference type="Pfam" id="PF18950">
    <property type="entry name" value="DUF5694"/>
    <property type="match status" value="1"/>
</dbReference>
<proteinExistence type="predicted"/>
<reference evidence="2 3" key="1">
    <citation type="submission" date="2023-12" db="EMBL/GenBank/DDBJ databases">
        <title>Genome sequencing and assembly of bacterial species from a model synthetic community.</title>
        <authorList>
            <person name="Hogle S.L."/>
        </authorList>
    </citation>
    <scope>NUCLEOTIDE SEQUENCE [LARGE SCALE GENOMIC DNA]</scope>
    <source>
        <strain evidence="2 3">HAMBI_3031</strain>
    </source>
</reference>
<organism evidence="2 3">
    <name type="scientific">Niabella yanshanensis</name>
    <dbReference type="NCBI Taxonomy" id="577386"/>
    <lineage>
        <taxon>Bacteria</taxon>
        <taxon>Pseudomonadati</taxon>
        <taxon>Bacteroidota</taxon>
        <taxon>Chitinophagia</taxon>
        <taxon>Chitinophagales</taxon>
        <taxon>Chitinophagaceae</taxon>
        <taxon>Niabella</taxon>
    </lineage>
</organism>
<evidence type="ECO:0000313" key="2">
    <source>
        <dbReference type="EMBL" id="WQD36648.1"/>
    </source>
</evidence>
<evidence type="ECO:0000313" key="3">
    <source>
        <dbReference type="Proteomes" id="UP001325680"/>
    </source>
</evidence>
<feature type="chain" id="PRO_5047550007" evidence="1">
    <location>
        <begin position="19"/>
        <end position="272"/>
    </location>
</feature>
<accession>A0ABZ0W074</accession>
<dbReference type="Proteomes" id="UP001325680">
    <property type="component" value="Chromosome"/>
</dbReference>
<evidence type="ECO:0000256" key="1">
    <source>
        <dbReference type="SAM" id="SignalP"/>
    </source>
</evidence>
<feature type="signal peptide" evidence="1">
    <location>
        <begin position="1"/>
        <end position="18"/>
    </location>
</feature>
<keyword evidence="1" id="KW-0732">Signal</keyword>
<dbReference type="EMBL" id="CP139960">
    <property type="protein sequence ID" value="WQD36648.1"/>
    <property type="molecule type" value="Genomic_DNA"/>
</dbReference>
<sequence length="272" mass="31551">MLKLTFSCVLCLFIYLNASSQIQKFDDKFDDAIAVLNFGTFHFGYTPDATKVEFDEHNKKNQSDARAIAKLIAAFNPTVIIVERVPELNEQLMTDYMAYIANPEMEFKNPNEIQLLAYEVGRLSKARRIYGIDFHEGYNYNVYNSIKPLVDSLTYLKYSRLIANHIRKSREDTLSLKERLKLTNHPQVLDYLINVNADMLTYVSTKGNAEGANEAAKFYHRNLVMYSNLNQIPLTKNDRVFILMGAAHTAFFRDLMKRSPKYRLVDVFHYLK</sequence>
<name>A0ABZ0W074_9BACT</name>
<dbReference type="InterPro" id="IPR043749">
    <property type="entry name" value="DUF5694"/>
</dbReference>